<accession>A0ABR5BGA3</accession>
<organism evidence="1 2">
    <name type="scientific">Cryptococcus bacillisporus CA1873</name>
    <dbReference type="NCBI Taxonomy" id="1296111"/>
    <lineage>
        <taxon>Eukaryota</taxon>
        <taxon>Fungi</taxon>
        <taxon>Dikarya</taxon>
        <taxon>Basidiomycota</taxon>
        <taxon>Agaricomycotina</taxon>
        <taxon>Tremellomycetes</taxon>
        <taxon>Tremellales</taxon>
        <taxon>Cryptococcaceae</taxon>
        <taxon>Cryptococcus</taxon>
        <taxon>Cryptococcus gattii species complex</taxon>
    </lineage>
</organism>
<reference evidence="1 2" key="1">
    <citation type="submission" date="2015-01" db="EMBL/GenBank/DDBJ databases">
        <title>The Genome Sequence of Cryptococcus gattii CA1873.</title>
        <authorList>
            <consortium name="The Broad Institute Genomics Platform"/>
            <person name="Cuomo C."/>
            <person name="Litvintseva A."/>
            <person name="Chen Y."/>
            <person name="Heitman J."/>
            <person name="Sun S."/>
            <person name="Springer D."/>
            <person name="Dromer F."/>
            <person name="Young S."/>
            <person name="Zeng Q."/>
            <person name="Gargeya S."/>
            <person name="Abouelleil A."/>
            <person name="Alvarado L."/>
            <person name="Chapman S.B."/>
            <person name="Gainer-Dewar J."/>
            <person name="Goldberg J."/>
            <person name="Griggs A."/>
            <person name="Gujja S."/>
            <person name="Hansen M."/>
            <person name="Howarth C."/>
            <person name="Imamovic A."/>
            <person name="Larimer J."/>
            <person name="Murphy C."/>
            <person name="Naylor J."/>
            <person name="Pearson M."/>
            <person name="Priest M."/>
            <person name="Roberts A."/>
            <person name="Saif S."/>
            <person name="Shea T."/>
            <person name="Sykes S."/>
            <person name="Wortman J."/>
            <person name="Nusbaum C."/>
            <person name="Birren B."/>
        </authorList>
    </citation>
    <scope>NUCLEOTIDE SEQUENCE [LARGE SCALE GENOMIC DNA]</scope>
    <source>
        <strain evidence="1 2">CA1873</strain>
    </source>
</reference>
<proteinExistence type="predicted"/>
<sequence length="63" mass="6877">MLGEKKIIMSFCYPEILAISSQGPICTGREQGLKKGGEHEQFPLTASNIEAGVSSSWLQPLRL</sequence>
<dbReference type="Proteomes" id="UP000053800">
    <property type="component" value="Unassembled WGS sequence"/>
</dbReference>
<name>A0ABR5BGA3_CRYGA</name>
<gene>
    <name evidence="1" type="ORF">I314_01671</name>
</gene>
<evidence type="ECO:0000313" key="2">
    <source>
        <dbReference type="Proteomes" id="UP000053800"/>
    </source>
</evidence>
<keyword evidence="2" id="KW-1185">Reference proteome</keyword>
<dbReference type="EMBL" id="KN848891">
    <property type="protein sequence ID" value="KIR68177.1"/>
    <property type="molecule type" value="Genomic_DNA"/>
</dbReference>
<protein>
    <submittedName>
        <fullName evidence="1">Uncharacterized protein</fullName>
    </submittedName>
</protein>
<evidence type="ECO:0000313" key="1">
    <source>
        <dbReference type="EMBL" id="KIR68177.1"/>
    </source>
</evidence>